<reference evidence="1 2" key="1">
    <citation type="journal article" date="2020" name="IScience">
        <title>Genome Sequencing of the Endangered Kingdonia uniflora (Circaeasteraceae, Ranunculales) Reveals Potential Mechanisms of Evolutionary Specialization.</title>
        <authorList>
            <person name="Sun Y."/>
            <person name="Deng T."/>
            <person name="Zhang A."/>
            <person name="Moore M.J."/>
            <person name="Landis J.B."/>
            <person name="Lin N."/>
            <person name="Zhang H."/>
            <person name="Zhang X."/>
            <person name="Huang J."/>
            <person name="Zhang X."/>
            <person name="Sun H."/>
            <person name="Wang H."/>
        </authorList>
    </citation>
    <scope>NUCLEOTIDE SEQUENCE [LARGE SCALE GENOMIC DNA]</scope>
    <source>
        <strain evidence="1">TB1705</strain>
        <tissue evidence="1">Leaf</tissue>
    </source>
</reference>
<dbReference type="Proteomes" id="UP000541444">
    <property type="component" value="Unassembled WGS sequence"/>
</dbReference>
<dbReference type="EMBL" id="JACGCM010001702">
    <property type="protein sequence ID" value="KAF6151229.1"/>
    <property type="molecule type" value="Genomic_DNA"/>
</dbReference>
<gene>
    <name evidence="1" type="ORF">GIB67_021658</name>
</gene>
<proteinExistence type="predicted"/>
<sequence length="82" mass="9613">CFPSPEYLLSYHCVPWEPIIDSVTWDCNFITSLKQLSELQQWRSSYRRSTTSKMRWKDSVHNERETGVYNGVKGVNVVMGHC</sequence>
<dbReference type="AlphaFoldDB" id="A0A7J7M8M5"/>
<comment type="caution">
    <text evidence="1">The sequence shown here is derived from an EMBL/GenBank/DDBJ whole genome shotgun (WGS) entry which is preliminary data.</text>
</comment>
<evidence type="ECO:0000313" key="1">
    <source>
        <dbReference type="EMBL" id="KAF6151229.1"/>
    </source>
</evidence>
<accession>A0A7J7M8M5</accession>
<name>A0A7J7M8M5_9MAGN</name>
<keyword evidence="2" id="KW-1185">Reference proteome</keyword>
<evidence type="ECO:0000313" key="2">
    <source>
        <dbReference type="Proteomes" id="UP000541444"/>
    </source>
</evidence>
<protein>
    <submittedName>
        <fullName evidence="1">Uncharacterized protein</fullName>
    </submittedName>
</protein>
<feature type="non-terminal residue" evidence="1">
    <location>
        <position position="82"/>
    </location>
</feature>
<organism evidence="1 2">
    <name type="scientific">Kingdonia uniflora</name>
    <dbReference type="NCBI Taxonomy" id="39325"/>
    <lineage>
        <taxon>Eukaryota</taxon>
        <taxon>Viridiplantae</taxon>
        <taxon>Streptophyta</taxon>
        <taxon>Embryophyta</taxon>
        <taxon>Tracheophyta</taxon>
        <taxon>Spermatophyta</taxon>
        <taxon>Magnoliopsida</taxon>
        <taxon>Ranunculales</taxon>
        <taxon>Circaeasteraceae</taxon>
        <taxon>Kingdonia</taxon>
    </lineage>
</organism>